<sequence>MNDAERILVVDDEAPVCRSVTKILAKENCQVDSALSAEEALTKMESKEYDVVITDLMMPKISGMELLGIIREKYPEVSVIMITGYATIKTSIQAMKLGAFDYIPKPFTPEELRSVTVRAIRRKHLHLEGREPEREPIPKVELPPKVKEKEAAVAEVVTVQPREYFYLREHSWASIEEDGLVRVGMDYMFQKTVGEIIYIDLPLEDDEIEQGGVCARVTSKERRIHKLWAPISGRVVEVNYELDRKSSLAKSDPYGKGWLLRVEPLNLDEELKNLARGKDLS</sequence>
<keyword evidence="3" id="KW-0804">Transcription</keyword>
<evidence type="ECO:0000256" key="1">
    <source>
        <dbReference type="ARBA" id="ARBA00022553"/>
    </source>
</evidence>
<dbReference type="Proteomes" id="UP000320781">
    <property type="component" value="Unassembled WGS sequence"/>
</dbReference>
<gene>
    <name evidence="6" type="ORF">E3J95_06005</name>
</gene>
<evidence type="ECO:0000259" key="5">
    <source>
        <dbReference type="PROSITE" id="PS50110"/>
    </source>
</evidence>
<evidence type="ECO:0000256" key="3">
    <source>
        <dbReference type="ARBA" id="ARBA00023163"/>
    </source>
</evidence>
<protein>
    <submittedName>
        <fullName evidence="6">Response regulator</fullName>
    </submittedName>
</protein>
<dbReference type="SUPFAM" id="SSF52172">
    <property type="entry name" value="CheY-like"/>
    <property type="match status" value="1"/>
</dbReference>
<dbReference type="AlphaFoldDB" id="A0A523QGZ6"/>
<accession>A0A523QGZ6</accession>
<dbReference type="PROSITE" id="PS50110">
    <property type="entry name" value="RESPONSE_REGULATORY"/>
    <property type="match status" value="1"/>
</dbReference>
<dbReference type="CDD" id="cd06848">
    <property type="entry name" value="GCS_H"/>
    <property type="match status" value="1"/>
</dbReference>
<evidence type="ECO:0000256" key="4">
    <source>
        <dbReference type="PROSITE-ProRule" id="PRU00169"/>
    </source>
</evidence>
<dbReference type="InterPro" id="IPR001789">
    <property type="entry name" value="Sig_transdc_resp-reg_receiver"/>
</dbReference>
<dbReference type="Gene3D" id="3.40.50.2300">
    <property type="match status" value="1"/>
</dbReference>
<dbReference type="EMBL" id="SOKU01000292">
    <property type="protein sequence ID" value="TES84777.1"/>
    <property type="molecule type" value="Genomic_DNA"/>
</dbReference>
<keyword evidence="2" id="KW-0805">Transcription regulation</keyword>
<feature type="modified residue" description="4-aspartylphosphate" evidence="4">
    <location>
        <position position="55"/>
    </location>
</feature>
<dbReference type="PANTHER" id="PTHR44591">
    <property type="entry name" value="STRESS RESPONSE REGULATOR PROTEIN 1"/>
    <property type="match status" value="1"/>
</dbReference>
<evidence type="ECO:0000313" key="6">
    <source>
        <dbReference type="EMBL" id="TES84777.1"/>
    </source>
</evidence>
<dbReference type="Pfam" id="PF01597">
    <property type="entry name" value="GCV_H"/>
    <property type="match status" value="1"/>
</dbReference>
<dbReference type="InterPro" id="IPR033753">
    <property type="entry name" value="GCV_H/Fam206"/>
</dbReference>
<evidence type="ECO:0000256" key="2">
    <source>
        <dbReference type="ARBA" id="ARBA00023015"/>
    </source>
</evidence>
<dbReference type="PANTHER" id="PTHR44591:SF3">
    <property type="entry name" value="RESPONSE REGULATORY DOMAIN-CONTAINING PROTEIN"/>
    <property type="match status" value="1"/>
</dbReference>
<evidence type="ECO:0000313" key="7">
    <source>
        <dbReference type="Proteomes" id="UP000320781"/>
    </source>
</evidence>
<reference evidence="6 7" key="1">
    <citation type="submission" date="2019-03" db="EMBL/GenBank/DDBJ databases">
        <title>Metabolic potential of uncultured bacteria and archaea associated with petroleum seepage in deep-sea sediments.</title>
        <authorList>
            <person name="Dong X."/>
            <person name="Hubert C."/>
        </authorList>
    </citation>
    <scope>NUCLEOTIDE SEQUENCE [LARGE SCALE GENOMIC DNA]</scope>
    <source>
        <strain evidence="6">E44_bin92</strain>
    </source>
</reference>
<keyword evidence="1 4" id="KW-0597">Phosphoprotein</keyword>
<organism evidence="6 7">
    <name type="scientific">Aerophobetes bacterium</name>
    <dbReference type="NCBI Taxonomy" id="2030807"/>
    <lineage>
        <taxon>Bacteria</taxon>
        <taxon>Candidatus Aerophobota</taxon>
    </lineage>
</organism>
<dbReference type="Gene3D" id="2.40.50.100">
    <property type="match status" value="1"/>
</dbReference>
<comment type="caution">
    <text evidence="6">The sequence shown here is derived from an EMBL/GenBank/DDBJ whole genome shotgun (WGS) entry which is preliminary data.</text>
</comment>
<dbReference type="InterPro" id="IPR011053">
    <property type="entry name" value="Single_hybrid_motif"/>
</dbReference>
<dbReference type="FunFam" id="3.40.50.2300:FF:000018">
    <property type="entry name" value="DNA-binding transcriptional regulator NtrC"/>
    <property type="match status" value="1"/>
</dbReference>
<dbReference type="GO" id="GO:0000160">
    <property type="term" value="P:phosphorelay signal transduction system"/>
    <property type="evidence" value="ECO:0007669"/>
    <property type="project" value="InterPro"/>
</dbReference>
<dbReference type="Pfam" id="PF00072">
    <property type="entry name" value="Response_reg"/>
    <property type="match status" value="1"/>
</dbReference>
<dbReference type="InterPro" id="IPR011006">
    <property type="entry name" value="CheY-like_superfamily"/>
</dbReference>
<dbReference type="SMART" id="SM00448">
    <property type="entry name" value="REC"/>
    <property type="match status" value="1"/>
</dbReference>
<proteinExistence type="predicted"/>
<dbReference type="InterPro" id="IPR050595">
    <property type="entry name" value="Bact_response_regulator"/>
</dbReference>
<name>A0A523QGZ6_UNCAE</name>
<dbReference type="SUPFAM" id="SSF51230">
    <property type="entry name" value="Single hybrid motif"/>
    <property type="match status" value="1"/>
</dbReference>
<feature type="domain" description="Response regulatory" evidence="5">
    <location>
        <begin position="6"/>
        <end position="120"/>
    </location>
</feature>